<protein>
    <submittedName>
        <fullName evidence="3">Uncharacterized protein LOC106159457</fullName>
    </submittedName>
</protein>
<feature type="region of interest" description="Disordered" evidence="1">
    <location>
        <begin position="169"/>
        <end position="231"/>
    </location>
</feature>
<feature type="compositionally biased region" description="Polar residues" evidence="1">
    <location>
        <begin position="82"/>
        <end position="91"/>
    </location>
</feature>
<gene>
    <name evidence="3" type="primary">LOC106159457</name>
</gene>
<name>A0A1S3HYU7_LINAN</name>
<dbReference type="AlphaFoldDB" id="A0A1S3HYU7"/>
<dbReference type="InParanoid" id="A0A1S3HYU7"/>
<evidence type="ECO:0000313" key="3">
    <source>
        <dbReference type="RefSeq" id="XP_013391197.1"/>
    </source>
</evidence>
<accession>A0A1S3HYU7</accession>
<feature type="compositionally biased region" description="Polar residues" evidence="1">
    <location>
        <begin position="172"/>
        <end position="187"/>
    </location>
</feature>
<sequence>MGSIGEIEVCLPVPVFVAAVKLTQEQSVDYIGADKHGDYKYGLHITRSNKIVSMKVSLLRSGDSDGHFKIQIGDVMRVVAPSSDQSHSNSPHLEAVSSPEKYIEVSKERRSSPDKDVECLGTTFAPNPRRSLAPEYTGTRKRKLMGRFIGSLTSAPPNKVNLLSSALRRDSQQNVSGELQQRQSSGMVNGGVQPSLDHLTPSSPPSRQRSTSHSSEDINNSSQTDLRITDVRTDSANINFTTPNAPTNNAYHSQNSMPQAQAIYEAGEYFSLMNSRISPSVTSLNASMQSEGASDTPQQTDPQGQVYIPVTLKNDGQGQGYEGVHIEASDSAATFTSSNVLSSVTTYENKSMPFDNRSLAKKVKRKYVSCRFCPICNTPQRNLHTHLERVHHLNRDARQEWLQREKMARLERRNNLVRRMTLPHVPVSSELPQSDQTVNEEG</sequence>
<evidence type="ECO:0000313" key="2">
    <source>
        <dbReference type="Proteomes" id="UP000085678"/>
    </source>
</evidence>
<reference evidence="3" key="1">
    <citation type="submission" date="2025-08" db="UniProtKB">
        <authorList>
            <consortium name="RefSeq"/>
        </authorList>
    </citation>
    <scope>IDENTIFICATION</scope>
    <source>
        <tissue evidence="3">Gonads</tissue>
    </source>
</reference>
<dbReference type="Proteomes" id="UP000085678">
    <property type="component" value="Unplaced"/>
</dbReference>
<feature type="compositionally biased region" description="Polar residues" evidence="1">
    <location>
        <begin position="217"/>
        <end position="226"/>
    </location>
</feature>
<proteinExistence type="predicted"/>
<feature type="region of interest" description="Disordered" evidence="1">
    <location>
        <begin position="81"/>
        <end position="100"/>
    </location>
</feature>
<dbReference type="KEGG" id="lak:106159457"/>
<feature type="compositionally biased region" description="Basic and acidic residues" evidence="1">
    <location>
        <begin position="107"/>
        <end position="118"/>
    </location>
</feature>
<feature type="region of interest" description="Disordered" evidence="1">
    <location>
        <begin position="107"/>
        <end position="138"/>
    </location>
</feature>
<organism evidence="2 3">
    <name type="scientific">Lingula anatina</name>
    <name type="common">Brachiopod</name>
    <name type="synonym">Lingula unguis</name>
    <dbReference type="NCBI Taxonomy" id="7574"/>
    <lineage>
        <taxon>Eukaryota</taxon>
        <taxon>Metazoa</taxon>
        <taxon>Spiralia</taxon>
        <taxon>Lophotrochozoa</taxon>
        <taxon>Brachiopoda</taxon>
        <taxon>Linguliformea</taxon>
        <taxon>Lingulata</taxon>
        <taxon>Lingulida</taxon>
        <taxon>Linguloidea</taxon>
        <taxon>Lingulidae</taxon>
        <taxon>Lingula</taxon>
    </lineage>
</organism>
<dbReference type="RefSeq" id="XP_013391197.1">
    <property type="nucleotide sequence ID" value="XM_013535743.2"/>
</dbReference>
<dbReference type="GeneID" id="106159457"/>
<evidence type="ECO:0000256" key="1">
    <source>
        <dbReference type="SAM" id="MobiDB-lite"/>
    </source>
</evidence>
<keyword evidence="2" id="KW-1185">Reference proteome</keyword>